<dbReference type="PIRSF" id="PIRSF016661">
    <property type="entry name" value="BioY"/>
    <property type="match status" value="1"/>
</dbReference>
<feature type="transmembrane region" description="Helical" evidence="3">
    <location>
        <begin position="12"/>
        <end position="32"/>
    </location>
</feature>
<keyword evidence="2" id="KW-0813">Transport</keyword>
<proteinExistence type="inferred from homology"/>
<dbReference type="PANTHER" id="PTHR34295">
    <property type="entry name" value="BIOTIN TRANSPORTER BIOY"/>
    <property type="match status" value="1"/>
</dbReference>
<protein>
    <recommendedName>
        <fullName evidence="2">Biotin transporter</fullName>
    </recommendedName>
</protein>
<comment type="similarity">
    <text evidence="1 2">Belongs to the BioY family.</text>
</comment>
<evidence type="ECO:0000256" key="2">
    <source>
        <dbReference type="PIRNR" id="PIRNR016661"/>
    </source>
</evidence>
<feature type="transmembrane region" description="Helical" evidence="3">
    <location>
        <begin position="119"/>
        <end position="137"/>
    </location>
</feature>
<comment type="subcellular location">
    <subcellularLocation>
        <location evidence="2">Cell membrane</location>
        <topology evidence="2">Multi-pass membrane protein</topology>
    </subcellularLocation>
</comment>
<organism evidence="4 5">
    <name type="scientific">Priestia iocasae</name>
    <dbReference type="NCBI Taxonomy" id="2291674"/>
    <lineage>
        <taxon>Bacteria</taxon>
        <taxon>Bacillati</taxon>
        <taxon>Bacillota</taxon>
        <taxon>Bacilli</taxon>
        <taxon>Bacillales</taxon>
        <taxon>Bacillaceae</taxon>
        <taxon>Priestia</taxon>
    </lineage>
</organism>
<keyword evidence="2 3" id="KW-0472">Membrane</keyword>
<keyword evidence="5" id="KW-1185">Reference proteome</keyword>
<dbReference type="InterPro" id="IPR003784">
    <property type="entry name" value="BioY"/>
</dbReference>
<dbReference type="PANTHER" id="PTHR34295:SF1">
    <property type="entry name" value="BIOTIN TRANSPORTER BIOY"/>
    <property type="match status" value="1"/>
</dbReference>
<evidence type="ECO:0000313" key="5">
    <source>
        <dbReference type="Proteomes" id="UP000809829"/>
    </source>
</evidence>
<sequence length="202" mass="21941">MQTKPRFRALDLTLIGMFAALMAIGANMTSWAPFLQVAGVPLSMQPFFAILAGLLLGSRLGSLSMIVYLLIGIAGVPVFAQFKAGIGVIFGGTGGFLLSYIATAYIVGKLMEQKQNPPLPTFFVSSFVGIILIYVIGTNYMYMAVNYWLEAPMGYGTAWKVMASFALKDIAFTIFGALIAPRIYHAIHSSPYFSRQQKSIPS</sequence>
<dbReference type="RefSeq" id="WP_205185963.1">
    <property type="nucleotide sequence ID" value="NZ_JAFBFC010000002.1"/>
</dbReference>
<gene>
    <name evidence="4" type="ORF">JOC83_001579</name>
</gene>
<evidence type="ECO:0000313" key="4">
    <source>
        <dbReference type="EMBL" id="MBM7702745.1"/>
    </source>
</evidence>
<keyword evidence="3" id="KW-1133">Transmembrane helix</keyword>
<dbReference type="Proteomes" id="UP000809829">
    <property type="component" value="Unassembled WGS sequence"/>
</dbReference>
<feature type="transmembrane region" description="Helical" evidence="3">
    <location>
        <begin position="86"/>
        <end position="107"/>
    </location>
</feature>
<keyword evidence="3" id="KW-0812">Transmembrane</keyword>
<keyword evidence="2" id="KW-1003">Cell membrane</keyword>
<feature type="transmembrane region" description="Helical" evidence="3">
    <location>
        <begin position="157"/>
        <end position="180"/>
    </location>
</feature>
<name>A0ABS2QTF3_9BACI</name>
<dbReference type="EMBL" id="JAFBFC010000002">
    <property type="protein sequence ID" value="MBM7702745.1"/>
    <property type="molecule type" value="Genomic_DNA"/>
</dbReference>
<accession>A0ABS2QTF3</accession>
<evidence type="ECO:0000256" key="1">
    <source>
        <dbReference type="ARBA" id="ARBA00010692"/>
    </source>
</evidence>
<comment type="caution">
    <text evidence="4">The sequence shown here is derived from an EMBL/GenBank/DDBJ whole genome shotgun (WGS) entry which is preliminary data.</text>
</comment>
<dbReference type="Gene3D" id="1.10.1760.20">
    <property type="match status" value="1"/>
</dbReference>
<reference evidence="4 5" key="1">
    <citation type="submission" date="2021-01" db="EMBL/GenBank/DDBJ databases">
        <title>Genomic Encyclopedia of Type Strains, Phase IV (KMG-IV): sequencing the most valuable type-strain genomes for metagenomic binning, comparative biology and taxonomic classification.</title>
        <authorList>
            <person name="Goeker M."/>
        </authorList>
    </citation>
    <scope>NUCLEOTIDE SEQUENCE [LARGE SCALE GENOMIC DNA]</scope>
    <source>
        <strain evidence="4 5">DSM 104297</strain>
    </source>
</reference>
<dbReference type="Pfam" id="PF02632">
    <property type="entry name" value="BioY"/>
    <property type="match status" value="1"/>
</dbReference>
<evidence type="ECO:0000256" key="3">
    <source>
        <dbReference type="SAM" id="Phobius"/>
    </source>
</evidence>